<evidence type="ECO:0000313" key="2">
    <source>
        <dbReference type="Proteomes" id="UP000017119"/>
    </source>
</evidence>
<reference evidence="1 2" key="1">
    <citation type="journal article" date="2013" name="Genome Announc.">
        <title>Genome Sequence of Mycoplasma parvum (Formerly Eperythrozoon parvum), a Diminutive Hemoplasma of the Pig.</title>
        <authorList>
            <person name="do Nascimento N.C."/>
            <person name="Dos Santos A.P."/>
            <person name="Chu Y."/>
            <person name="Guimaraes A.M."/>
            <person name="Pagliaro A."/>
            <person name="Messick J.B."/>
        </authorList>
    </citation>
    <scope>NUCLEOTIDE SEQUENCE [LARGE SCALE GENOMIC DNA]</scope>
    <source>
        <strain evidence="1 2">Indiana</strain>
    </source>
</reference>
<dbReference type="KEGG" id="mpv:PRV_01910"/>
<gene>
    <name evidence="1" type="ORF">PRV_01910</name>
</gene>
<sequence length="393" mass="44639">MNKGPIAALIACPSGLCLGSSLNKDLIVGRTKELEASSINSTTEIRNNQEKTFPMSENMKIKVTQHDNGIFGKKVKVGINCMNGDLIGWESNFWAGAGSRTDQTLGWGDFRKTFENGLKGILNLIFGCNYKKAIEEADYGEWYDKEKLGQNREDIAMVGIISRMKNLQESDEKAKQQNGTNFEEIWKMFGGSIPSSPAKKRTSVTDTALEVWIHVRDEYRPGGLEKTIRSLVRSSIARSLIKIILGAKWCSKKDIFQQCIKTSKYNANSKLVQEGFERSDEELQLDGKIGFTWNPGSTEQGGRPDWTWEKLQNWKVGEKEWWKKVKKYLEELSDSSYYYKNNKNLAKFLVTEIFKEIVGQQKFNNIRLLKKSKNCVVGVNGLICPEIGLVWKK</sequence>
<dbReference type="RefSeq" id="WP_022769889.1">
    <property type="nucleotide sequence ID" value="NC_022575.1"/>
</dbReference>
<accession>U5NCQ9</accession>
<dbReference type="STRING" id="1403316.PRV_01910"/>
<protein>
    <submittedName>
        <fullName evidence="1">Uncharacterized protein</fullName>
    </submittedName>
</protein>
<keyword evidence="2" id="KW-1185">Reference proteome</keyword>
<dbReference type="Proteomes" id="UP000017119">
    <property type="component" value="Chromosome"/>
</dbReference>
<organism evidence="1 2">
    <name type="scientific">Mycoplasma parvum str. Indiana</name>
    <dbReference type="NCBI Taxonomy" id="1403316"/>
    <lineage>
        <taxon>Bacteria</taxon>
        <taxon>Bacillati</taxon>
        <taxon>Mycoplasmatota</taxon>
        <taxon>Mollicutes</taxon>
        <taxon>Mycoplasmataceae</taxon>
        <taxon>Mycoplasma</taxon>
    </lineage>
</organism>
<proteinExistence type="predicted"/>
<name>U5NCQ9_9MOLU</name>
<evidence type="ECO:0000313" key="1">
    <source>
        <dbReference type="EMBL" id="AGX89120.1"/>
    </source>
</evidence>
<dbReference type="EMBL" id="CP006771">
    <property type="protein sequence ID" value="AGX89120.1"/>
    <property type="molecule type" value="Genomic_DNA"/>
</dbReference>
<dbReference type="HOGENOM" id="CLU_068041_0_0_14"/>
<dbReference type="PATRIC" id="fig|1403316.3.peg.347"/>
<dbReference type="AlphaFoldDB" id="U5NCQ9"/>